<gene>
    <name evidence="1" type="ORF">C1280_27200</name>
</gene>
<dbReference type="EMBL" id="CP025958">
    <property type="protein sequence ID" value="AWM40328.1"/>
    <property type="molecule type" value="Genomic_DNA"/>
</dbReference>
<proteinExistence type="predicted"/>
<accession>A0A2Z3H3I5</accession>
<keyword evidence="2" id="KW-1185">Reference proteome</keyword>
<dbReference type="Proteomes" id="UP000245802">
    <property type="component" value="Chromosome"/>
</dbReference>
<dbReference type="KEGG" id="gog:C1280_27200"/>
<dbReference type="RefSeq" id="WP_010049287.1">
    <property type="nucleotide sequence ID" value="NZ_CP025958.1"/>
</dbReference>
<evidence type="ECO:0000313" key="1">
    <source>
        <dbReference type="EMBL" id="AWM40328.1"/>
    </source>
</evidence>
<evidence type="ECO:0000313" key="2">
    <source>
        <dbReference type="Proteomes" id="UP000245802"/>
    </source>
</evidence>
<reference evidence="1 2" key="1">
    <citation type="submission" date="2018-01" db="EMBL/GenBank/DDBJ databases">
        <title>G. obscuriglobus.</title>
        <authorList>
            <person name="Franke J."/>
            <person name="Blomberg W."/>
            <person name="Selmecki A."/>
        </authorList>
    </citation>
    <scope>NUCLEOTIDE SEQUENCE [LARGE SCALE GENOMIC DNA]</scope>
    <source>
        <strain evidence="1 2">DSM 5831</strain>
    </source>
</reference>
<dbReference type="AlphaFoldDB" id="A0A2Z3H3I5"/>
<sequence length="199" mass="21799">MLDLAAVAGIGSLSKALADFIKLRRDRKSGEETKTLRDYIEACRRRDHAEALGRFDVVGEQLTGLERLIETLGHVTDDQAAVVLNAIEDGNFALLSQLRTADAALHARLDQIIHRLGVAPRQLFRDDCPSRHDAAIQAFEAKYLDRVRDDFGRLEMLGVPRAQDIRQKLDIAYVSLELSALAADGAGGGRADRGAAEPN</sequence>
<name>A0A2Z3H3I5_9BACT</name>
<organism evidence="1 2">
    <name type="scientific">Gemmata obscuriglobus</name>
    <dbReference type="NCBI Taxonomy" id="114"/>
    <lineage>
        <taxon>Bacteria</taxon>
        <taxon>Pseudomonadati</taxon>
        <taxon>Planctomycetota</taxon>
        <taxon>Planctomycetia</taxon>
        <taxon>Gemmatales</taxon>
        <taxon>Gemmataceae</taxon>
        <taxon>Gemmata</taxon>
    </lineage>
</organism>
<protein>
    <submittedName>
        <fullName evidence="1">Uncharacterized protein</fullName>
    </submittedName>
</protein>